<accession>A0A2X2X242</accession>
<evidence type="ECO:0000313" key="1">
    <source>
        <dbReference type="EMBL" id="SDI56411.1"/>
    </source>
</evidence>
<dbReference type="EMBL" id="UAWB01000014">
    <property type="protein sequence ID" value="SQB47046.1"/>
    <property type="molecule type" value="Genomic_DNA"/>
</dbReference>
<evidence type="ECO:0000313" key="3">
    <source>
        <dbReference type="Proteomes" id="UP000199426"/>
    </source>
</evidence>
<name>A0A2X2X242_CHRJE</name>
<dbReference type="Proteomes" id="UP000251670">
    <property type="component" value="Unassembled WGS sequence"/>
</dbReference>
<dbReference type="Proteomes" id="UP000199426">
    <property type="component" value="Unassembled WGS sequence"/>
</dbReference>
<sequence>MKKIIIFVTIFKFIYMSSQETKKYKILSGEEERKYDIKKMKFNHMSSYNESLSYFVDENNLLVMPNLPAAEHSILVSKADYELMEENKSFPVLQENDTPYFQYKHLINEKMFTKESMLLIFEELGFKYTAETFYKDAEKLSKSLTEEDKKKFLIPMLYFIGEDLRNQCSEAKWIFNTLYYFQPFNEAVLYYEKQNFSFYNLNLLLEEKLLTGKNITFSNIYKRVESNYLRKKVLWH</sequence>
<protein>
    <submittedName>
        <fullName evidence="2">Uncharacterized protein</fullName>
    </submittedName>
</protein>
<evidence type="ECO:0000313" key="4">
    <source>
        <dbReference type="Proteomes" id="UP000251670"/>
    </source>
</evidence>
<evidence type="ECO:0000313" key="2">
    <source>
        <dbReference type="EMBL" id="SQB47046.1"/>
    </source>
</evidence>
<reference evidence="2 4" key="2">
    <citation type="submission" date="2018-06" db="EMBL/GenBank/DDBJ databases">
        <authorList>
            <consortium name="Pathogen Informatics"/>
            <person name="Doyle S."/>
        </authorList>
    </citation>
    <scope>NUCLEOTIDE SEQUENCE [LARGE SCALE GENOMIC DNA]</scope>
    <source>
        <strain evidence="2 4">NCTC13492</strain>
    </source>
</reference>
<dbReference type="EMBL" id="FNEG01000002">
    <property type="protein sequence ID" value="SDI56411.1"/>
    <property type="molecule type" value="Genomic_DNA"/>
</dbReference>
<dbReference type="RefSeq" id="WP_167356182.1">
    <property type="nucleotide sequence ID" value="NZ_FNEG01000002.1"/>
</dbReference>
<dbReference type="AlphaFoldDB" id="A0A2X2X242"/>
<dbReference type="STRING" id="445960.SAMN05421542_1314"/>
<gene>
    <name evidence="2" type="ORF">NCTC13492_04124</name>
    <name evidence="1" type="ORF">SAMN05421542_1314</name>
</gene>
<organism evidence="2 4">
    <name type="scientific">Chryseobacterium jejuense</name>
    <dbReference type="NCBI Taxonomy" id="445960"/>
    <lineage>
        <taxon>Bacteria</taxon>
        <taxon>Pseudomonadati</taxon>
        <taxon>Bacteroidota</taxon>
        <taxon>Flavobacteriia</taxon>
        <taxon>Flavobacteriales</taxon>
        <taxon>Weeksellaceae</taxon>
        <taxon>Chryseobacterium group</taxon>
        <taxon>Chryseobacterium</taxon>
    </lineage>
</organism>
<keyword evidence="3" id="KW-1185">Reference proteome</keyword>
<reference evidence="1 3" key="1">
    <citation type="submission" date="2016-10" db="EMBL/GenBank/DDBJ databases">
        <authorList>
            <person name="Varghese N."/>
            <person name="Submissions S."/>
        </authorList>
    </citation>
    <scope>NUCLEOTIDE SEQUENCE [LARGE SCALE GENOMIC DNA]</scope>
    <source>
        <strain evidence="1 3">DSM 19299</strain>
    </source>
</reference>
<proteinExistence type="predicted"/>